<dbReference type="RefSeq" id="XP_053018770.1">
    <property type="nucleotide sequence ID" value="XM_053167565.1"/>
</dbReference>
<sequence>MPEALNNHLPFTGLSTLTPLEELGRRGLQVPPGVRASSPSSGHGGSLPKWTFLIIIIIARCPDFYHVIPNNDHLGNQSQLLIRSLLNSTGKQFGLTTFNTVLISAFQFRSDRSRLARQHFLIPDPLPSS</sequence>
<dbReference type="Proteomes" id="UP001164743">
    <property type="component" value="Chromosome 3A"/>
</dbReference>
<reference evidence="1" key="1">
    <citation type="submission" date="2022-10" db="EMBL/GenBank/DDBJ databases">
        <title>Puccinia triticina Genome sequencing and assembly.</title>
        <authorList>
            <person name="Li C."/>
        </authorList>
    </citation>
    <scope>NUCLEOTIDE SEQUENCE</scope>
    <source>
        <strain evidence="1">Pt15</strain>
    </source>
</reference>
<name>A0ABY7CDN0_9BASI</name>
<dbReference type="GeneID" id="77808460"/>
<keyword evidence="2" id="KW-1185">Reference proteome</keyword>
<protein>
    <submittedName>
        <fullName evidence="1">Uncharacterized protein</fullName>
    </submittedName>
</protein>
<evidence type="ECO:0000313" key="1">
    <source>
        <dbReference type="EMBL" id="WAQ83215.1"/>
    </source>
</evidence>
<dbReference type="EMBL" id="CP110423">
    <property type="protein sequence ID" value="WAQ83215.1"/>
    <property type="molecule type" value="Genomic_DNA"/>
</dbReference>
<organism evidence="1 2">
    <name type="scientific">Puccinia triticina</name>
    <dbReference type="NCBI Taxonomy" id="208348"/>
    <lineage>
        <taxon>Eukaryota</taxon>
        <taxon>Fungi</taxon>
        <taxon>Dikarya</taxon>
        <taxon>Basidiomycota</taxon>
        <taxon>Pucciniomycotina</taxon>
        <taxon>Pucciniomycetes</taxon>
        <taxon>Pucciniales</taxon>
        <taxon>Pucciniaceae</taxon>
        <taxon>Puccinia</taxon>
    </lineage>
</organism>
<evidence type="ECO:0000313" key="2">
    <source>
        <dbReference type="Proteomes" id="UP001164743"/>
    </source>
</evidence>
<proteinExistence type="predicted"/>
<accession>A0ABY7CDN0</accession>
<gene>
    <name evidence="1" type="ORF">PtA15_3A584</name>
</gene>